<gene>
    <name evidence="5" type="primary">LOC103342780</name>
</gene>
<name>A0ABM0PUG5_PRUMU</name>
<accession>A0ABM0PUG5</accession>
<keyword evidence="1" id="KW-0175">Coiled coil</keyword>
<evidence type="ECO:0000256" key="2">
    <source>
        <dbReference type="SAM" id="MobiDB-lite"/>
    </source>
</evidence>
<evidence type="ECO:0000313" key="5">
    <source>
        <dbReference type="RefSeq" id="XP_008244659.2"/>
    </source>
</evidence>
<evidence type="ECO:0000259" key="3">
    <source>
        <dbReference type="Pfam" id="PF03732"/>
    </source>
</evidence>
<evidence type="ECO:0000313" key="4">
    <source>
        <dbReference type="Proteomes" id="UP000694861"/>
    </source>
</evidence>
<dbReference type="RefSeq" id="XP_008244659.2">
    <property type="nucleotide sequence ID" value="XM_008246437.2"/>
</dbReference>
<dbReference type="InterPro" id="IPR005162">
    <property type="entry name" value="Retrotrans_gag_dom"/>
</dbReference>
<dbReference type="GeneID" id="103342780"/>
<protein>
    <submittedName>
        <fullName evidence="5">Uncharacterized protein LOC103342780</fullName>
    </submittedName>
</protein>
<feature type="domain" description="Retrotransposon gag" evidence="3">
    <location>
        <begin position="125"/>
        <end position="217"/>
    </location>
</feature>
<dbReference type="Proteomes" id="UP000694861">
    <property type="component" value="Unplaced"/>
</dbReference>
<dbReference type="PANTHER" id="PTHR33223">
    <property type="entry name" value="CCHC-TYPE DOMAIN-CONTAINING PROTEIN"/>
    <property type="match status" value="1"/>
</dbReference>
<feature type="coiled-coil region" evidence="1">
    <location>
        <begin position="22"/>
        <end position="50"/>
    </location>
</feature>
<proteinExistence type="predicted"/>
<dbReference type="Pfam" id="PF03732">
    <property type="entry name" value="Retrotrans_gag"/>
    <property type="match status" value="1"/>
</dbReference>
<reference evidence="4" key="1">
    <citation type="journal article" date="2012" name="Nat. Commun.">
        <title>The genome of Prunus mume.</title>
        <authorList>
            <person name="Zhang Q."/>
            <person name="Chen W."/>
            <person name="Sun L."/>
            <person name="Zhao F."/>
            <person name="Huang B."/>
            <person name="Yang W."/>
            <person name="Tao Y."/>
            <person name="Wang J."/>
            <person name="Yuan Z."/>
            <person name="Fan G."/>
            <person name="Xing Z."/>
            <person name="Han C."/>
            <person name="Pan H."/>
            <person name="Zhong X."/>
            <person name="Shi W."/>
            <person name="Liang X."/>
            <person name="Du D."/>
            <person name="Sun F."/>
            <person name="Xu Z."/>
            <person name="Hao R."/>
            <person name="Lv T."/>
            <person name="Lv Y."/>
            <person name="Zheng Z."/>
            <person name="Sun M."/>
            <person name="Luo L."/>
            <person name="Cai M."/>
            <person name="Gao Y."/>
            <person name="Wang J."/>
            <person name="Yin Y."/>
            <person name="Xu X."/>
            <person name="Cheng T."/>
            <person name="Wang J."/>
        </authorList>
    </citation>
    <scope>NUCLEOTIDE SEQUENCE [LARGE SCALE GENOMIC DNA]</scope>
</reference>
<organism evidence="4 5">
    <name type="scientific">Prunus mume</name>
    <name type="common">Japanese apricot</name>
    <name type="synonym">Armeniaca mume</name>
    <dbReference type="NCBI Taxonomy" id="102107"/>
    <lineage>
        <taxon>Eukaryota</taxon>
        <taxon>Viridiplantae</taxon>
        <taxon>Streptophyta</taxon>
        <taxon>Embryophyta</taxon>
        <taxon>Tracheophyta</taxon>
        <taxon>Spermatophyta</taxon>
        <taxon>Magnoliopsida</taxon>
        <taxon>eudicotyledons</taxon>
        <taxon>Gunneridae</taxon>
        <taxon>Pentapetalae</taxon>
        <taxon>rosids</taxon>
        <taxon>fabids</taxon>
        <taxon>Rosales</taxon>
        <taxon>Rosaceae</taxon>
        <taxon>Amygdaloideae</taxon>
        <taxon>Amygdaleae</taxon>
        <taxon>Prunus</taxon>
    </lineage>
</organism>
<feature type="region of interest" description="Disordered" evidence="2">
    <location>
        <begin position="470"/>
        <end position="502"/>
    </location>
</feature>
<feature type="compositionally biased region" description="Polar residues" evidence="2">
    <location>
        <begin position="487"/>
        <end position="502"/>
    </location>
</feature>
<reference evidence="5" key="2">
    <citation type="submission" date="2025-08" db="UniProtKB">
        <authorList>
            <consortium name="RefSeq"/>
        </authorList>
    </citation>
    <scope>IDENTIFICATION</scope>
</reference>
<dbReference type="PANTHER" id="PTHR33223:SF11">
    <property type="entry name" value="ELEMENT PROTEIN, PUTATIVE-RELATED"/>
    <property type="match status" value="1"/>
</dbReference>
<sequence length="502" mass="56351">MTGTCSSTSQLVELEPEIEQKLRAIRKSQKQDREKKNQQEEEEMALVQNETMGDLDIPTIPTSPLSIVLPAAARNFELKNIHFNMMPSFHGLSYENPLTHIRDIFNMVSNMALTEGVTEEHLRMKVFSYTLKDKAKMWLNSLRPGLLTSWTEVQNKFLEKFSSTQKTDALRDKIMQFSQQTDESFSEAWERFNNFLIQCPHHGLLTLVLMRIFYKALIVSSKAAVNNYAGGSVKNKTPTECQTLFDTLAIETQHSDTRGKRAGIYEIGSSNAFASKEQVATITSKLDALLAMNGRAPTQEICSICAVLGHATISCPHGVDFPEFLQEQANMVNTYRRPSNDPFSNTYNPGWQRHPNFSWSNTQNVQKPPLGFPPQEKKINLGDALTQLTMSTTQFMTETKTQLQNQSASIRNLEVQVGQLATVLSERSQGVLPSQTEVNPKNQEHAKAITLRNGRPIKTAVDLDLGKHHKQLRDTEKAEENSLPAALSSTENSATHAMNFSS</sequence>
<keyword evidence="4" id="KW-1185">Reference proteome</keyword>
<evidence type="ECO:0000256" key="1">
    <source>
        <dbReference type="SAM" id="Coils"/>
    </source>
</evidence>